<dbReference type="EC" id="2.3.1.57" evidence="4"/>
<dbReference type="AlphaFoldDB" id="A0A1A8T5W7"/>
<dbReference type="CDD" id="cd04301">
    <property type="entry name" value="NAT_SF"/>
    <property type="match status" value="1"/>
</dbReference>
<proteinExistence type="predicted"/>
<protein>
    <submittedName>
        <fullName evidence="4">Spermidine N(1)-acetyltransferase</fullName>
        <ecNumber evidence="4">2.3.1.57</ecNumber>
    </submittedName>
</protein>
<reference evidence="4 5" key="1">
    <citation type="submission" date="2016-06" db="EMBL/GenBank/DDBJ databases">
        <authorList>
            <person name="Kjaerup R.B."/>
            <person name="Dalgaard T.S."/>
            <person name="Juul-Madsen H.R."/>
        </authorList>
    </citation>
    <scope>NUCLEOTIDE SEQUENCE [LARGE SCALE GENOMIC DNA]</scope>
    <source>
        <strain evidence="4 5">CECT 8886</strain>
    </source>
</reference>
<dbReference type="InterPro" id="IPR000182">
    <property type="entry name" value="GNAT_dom"/>
</dbReference>
<dbReference type="Gene3D" id="3.40.630.30">
    <property type="match status" value="1"/>
</dbReference>
<evidence type="ECO:0000313" key="5">
    <source>
        <dbReference type="Proteomes" id="UP000092544"/>
    </source>
</evidence>
<evidence type="ECO:0000259" key="3">
    <source>
        <dbReference type="PROSITE" id="PS51186"/>
    </source>
</evidence>
<accession>A0A1A8T5W7</accession>
<feature type="domain" description="N-acetyltransferase" evidence="3">
    <location>
        <begin position="4"/>
        <end position="158"/>
    </location>
</feature>
<dbReference type="STRING" id="1792290.MSP8886_00961"/>
<gene>
    <name evidence="4" type="primary">speG_1</name>
    <name evidence="4" type="ORF">MSP8886_00961</name>
</gene>
<dbReference type="InterPro" id="IPR050832">
    <property type="entry name" value="Bact_Acetyltransf"/>
</dbReference>
<evidence type="ECO:0000256" key="1">
    <source>
        <dbReference type="ARBA" id="ARBA00022679"/>
    </source>
</evidence>
<dbReference type="RefSeq" id="WP_245659030.1">
    <property type="nucleotide sequence ID" value="NZ_FLOB01000002.1"/>
</dbReference>
<dbReference type="Pfam" id="PF00583">
    <property type="entry name" value="Acetyltransf_1"/>
    <property type="match status" value="1"/>
</dbReference>
<evidence type="ECO:0000313" key="4">
    <source>
        <dbReference type="EMBL" id="SBS27794.1"/>
    </source>
</evidence>
<keyword evidence="2 4" id="KW-0012">Acyltransferase</keyword>
<keyword evidence="1 4" id="KW-0808">Transferase</keyword>
<organism evidence="4 5">
    <name type="scientific">Marinomonas spartinae</name>
    <dbReference type="NCBI Taxonomy" id="1792290"/>
    <lineage>
        <taxon>Bacteria</taxon>
        <taxon>Pseudomonadati</taxon>
        <taxon>Pseudomonadota</taxon>
        <taxon>Gammaproteobacteria</taxon>
        <taxon>Oceanospirillales</taxon>
        <taxon>Oceanospirillaceae</taxon>
        <taxon>Marinomonas</taxon>
    </lineage>
</organism>
<dbReference type="GO" id="GO:0004145">
    <property type="term" value="F:diamine N-acetyltransferase activity"/>
    <property type="evidence" value="ECO:0007669"/>
    <property type="project" value="UniProtKB-EC"/>
</dbReference>
<name>A0A1A8T5W7_9GAMM</name>
<dbReference type="PANTHER" id="PTHR43877">
    <property type="entry name" value="AMINOALKYLPHOSPHONATE N-ACETYLTRANSFERASE-RELATED-RELATED"/>
    <property type="match status" value="1"/>
</dbReference>
<keyword evidence="5" id="KW-1185">Reference proteome</keyword>
<dbReference type="Proteomes" id="UP000092544">
    <property type="component" value="Unassembled WGS sequence"/>
</dbReference>
<dbReference type="InterPro" id="IPR016181">
    <property type="entry name" value="Acyl_CoA_acyltransferase"/>
</dbReference>
<dbReference type="EMBL" id="FLOB01000002">
    <property type="protein sequence ID" value="SBS27794.1"/>
    <property type="molecule type" value="Genomic_DNA"/>
</dbReference>
<evidence type="ECO:0000256" key="2">
    <source>
        <dbReference type="ARBA" id="ARBA00023315"/>
    </source>
</evidence>
<dbReference type="SUPFAM" id="SSF55729">
    <property type="entry name" value="Acyl-CoA N-acyltransferases (Nat)"/>
    <property type="match status" value="1"/>
</dbReference>
<sequence>MGITTIRRLEPTDLEALTDIYRCPSVAENTSQLPYLDTGTINALFSGANQYTLVAEVDNQLLGHVTLFLSTKLREKHTASLAIAVHPEAHGQGIGRRLMEEALSQADHWLNLVRIELDVHEDNSGAIELYKKVGFEPEGTKRLATFKAGKYINLLLMSRINLGSTDPT</sequence>
<dbReference type="PROSITE" id="PS51186">
    <property type="entry name" value="GNAT"/>
    <property type="match status" value="1"/>
</dbReference>